<organism evidence="6 7">
    <name type="scientific">Ktedonobacter robiniae</name>
    <dbReference type="NCBI Taxonomy" id="2778365"/>
    <lineage>
        <taxon>Bacteria</taxon>
        <taxon>Bacillati</taxon>
        <taxon>Chloroflexota</taxon>
        <taxon>Ktedonobacteria</taxon>
        <taxon>Ktedonobacterales</taxon>
        <taxon>Ktedonobacteraceae</taxon>
        <taxon>Ktedonobacter</taxon>
    </lineage>
</organism>
<keyword evidence="2" id="KW-0547">Nucleotide-binding</keyword>
<feature type="domain" description="ABC transporter" evidence="5">
    <location>
        <begin position="22"/>
        <end position="261"/>
    </location>
</feature>
<protein>
    <submittedName>
        <fullName evidence="6">ABC transporter ATP-binding protein</fullName>
    </submittedName>
</protein>
<dbReference type="EMBL" id="BNJG01000002">
    <property type="protein sequence ID" value="GHO55913.1"/>
    <property type="molecule type" value="Genomic_DNA"/>
</dbReference>
<evidence type="ECO:0000256" key="4">
    <source>
        <dbReference type="SAM" id="MobiDB-lite"/>
    </source>
</evidence>
<dbReference type="InterPro" id="IPR015854">
    <property type="entry name" value="ABC_transpr_LolD-like"/>
</dbReference>
<dbReference type="InterPro" id="IPR027417">
    <property type="entry name" value="P-loop_NTPase"/>
</dbReference>
<dbReference type="CDD" id="cd03255">
    <property type="entry name" value="ABC_MJ0796_LolCDE_FtsE"/>
    <property type="match status" value="1"/>
</dbReference>
<dbReference type="InterPro" id="IPR017911">
    <property type="entry name" value="MacB-like_ATP-bd"/>
</dbReference>
<keyword evidence="3 6" id="KW-0067">ATP-binding</keyword>
<dbReference type="PROSITE" id="PS00211">
    <property type="entry name" value="ABC_TRANSPORTER_1"/>
    <property type="match status" value="1"/>
</dbReference>
<dbReference type="PANTHER" id="PTHR24220:SF86">
    <property type="entry name" value="ABC TRANSPORTER ABCH.1"/>
    <property type="match status" value="1"/>
</dbReference>
<reference evidence="6 7" key="1">
    <citation type="journal article" date="2021" name="Int. J. Syst. Evol. Microbiol.">
        <title>Reticulibacter mediterranei gen. nov., sp. nov., within the new family Reticulibacteraceae fam. nov., and Ktedonospora formicarum gen. nov., sp. nov., Ktedonobacter robiniae sp. nov., Dictyobacter formicarum sp. nov. and Dictyobacter arantiisoli sp. nov., belonging to the class Ktedonobacteria.</title>
        <authorList>
            <person name="Yabe S."/>
            <person name="Zheng Y."/>
            <person name="Wang C.M."/>
            <person name="Sakai Y."/>
            <person name="Abe K."/>
            <person name="Yokota A."/>
            <person name="Donadio S."/>
            <person name="Cavaletti L."/>
            <person name="Monciardini P."/>
        </authorList>
    </citation>
    <scope>NUCLEOTIDE SEQUENCE [LARGE SCALE GENOMIC DNA]</scope>
    <source>
        <strain evidence="6 7">SOSP1-30</strain>
    </source>
</reference>
<dbReference type="Proteomes" id="UP000654345">
    <property type="component" value="Unassembled WGS sequence"/>
</dbReference>
<dbReference type="Gene3D" id="3.40.50.300">
    <property type="entry name" value="P-loop containing nucleotide triphosphate hydrolases"/>
    <property type="match status" value="1"/>
</dbReference>
<keyword evidence="1" id="KW-0813">Transport</keyword>
<feature type="compositionally biased region" description="Polar residues" evidence="4">
    <location>
        <begin position="250"/>
        <end position="262"/>
    </location>
</feature>
<evidence type="ECO:0000256" key="3">
    <source>
        <dbReference type="ARBA" id="ARBA00022840"/>
    </source>
</evidence>
<dbReference type="SMART" id="SM00382">
    <property type="entry name" value="AAA"/>
    <property type="match status" value="1"/>
</dbReference>
<evidence type="ECO:0000256" key="1">
    <source>
        <dbReference type="ARBA" id="ARBA00022448"/>
    </source>
</evidence>
<name>A0ABQ3UT95_9CHLR</name>
<dbReference type="GO" id="GO:0005524">
    <property type="term" value="F:ATP binding"/>
    <property type="evidence" value="ECO:0007669"/>
    <property type="project" value="UniProtKB-KW"/>
</dbReference>
<dbReference type="InterPro" id="IPR003439">
    <property type="entry name" value="ABC_transporter-like_ATP-bd"/>
</dbReference>
<accession>A0ABQ3UT95</accession>
<proteinExistence type="predicted"/>
<evidence type="ECO:0000313" key="7">
    <source>
        <dbReference type="Proteomes" id="UP000654345"/>
    </source>
</evidence>
<dbReference type="PROSITE" id="PS50893">
    <property type="entry name" value="ABC_TRANSPORTER_2"/>
    <property type="match status" value="1"/>
</dbReference>
<evidence type="ECO:0000259" key="5">
    <source>
        <dbReference type="PROSITE" id="PS50893"/>
    </source>
</evidence>
<evidence type="ECO:0000256" key="2">
    <source>
        <dbReference type="ARBA" id="ARBA00022741"/>
    </source>
</evidence>
<dbReference type="InterPro" id="IPR017871">
    <property type="entry name" value="ABC_transporter-like_CS"/>
</dbReference>
<keyword evidence="7" id="KW-1185">Reference proteome</keyword>
<dbReference type="SUPFAM" id="SSF52540">
    <property type="entry name" value="P-loop containing nucleoside triphosphate hydrolases"/>
    <property type="match status" value="1"/>
</dbReference>
<sequence>MGNMKPSHQAASPRMVSGTALIEASSVSKEYRLGETTVQALRGITLYIEPGEVVAIMGPSGCGKTTLLNCLSGLDSISSGTVRIAGQDLHGLSDRALTAFRAREMGFIFQAYNLLPVLNGVENVELPMLVSGVSAHEARKRAWASIERVGMRDRAHHRPAELSGGQRQRIAIARALATHPSLVWADEPTGALDSQTSQGILDLMLHLNREEGLTFVWVTHAPDIAQQAGRLITMRDGLIETDQPVDTCPGNEQETSGKQVQR</sequence>
<dbReference type="PANTHER" id="PTHR24220">
    <property type="entry name" value="IMPORT ATP-BINDING PROTEIN"/>
    <property type="match status" value="1"/>
</dbReference>
<gene>
    <name evidence="6" type="ORF">KSB_43880</name>
</gene>
<evidence type="ECO:0000313" key="6">
    <source>
        <dbReference type="EMBL" id="GHO55913.1"/>
    </source>
</evidence>
<dbReference type="InterPro" id="IPR003593">
    <property type="entry name" value="AAA+_ATPase"/>
</dbReference>
<dbReference type="Pfam" id="PF00005">
    <property type="entry name" value="ABC_tran"/>
    <property type="match status" value="1"/>
</dbReference>
<dbReference type="RefSeq" id="WP_201372535.1">
    <property type="nucleotide sequence ID" value="NZ_BNJG01000002.1"/>
</dbReference>
<comment type="caution">
    <text evidence="6">The sequence shown here is derived from an EMBL/GenBank/DDBJ whole genome shotgun (WGS) entry which is preliminary data.</text>
</comment>
<feature type="region of interest" description="Disordered" evidence="4">
    <location>
        <begin position="241"/>
        <end position="262"/>
    </location>
</feature>